<organism evidence="2 3">
    <name type="scientific">Petrolisthes manimaculis</name>
    <dbReference type="NCBI Taxonomy" id="1843537"/>
    <lineage>
        <taxon>Eukaryota</taxon>
        <taxon>Metazoa</taxon>
        <taxon>Ecdysozoa</taxon>
        <taxon>Arthropoda</taxon>
        <taxon>Crustacea</taxon>
        <taxon>Multicrustacea</taxon>
        <taxon>Malacostraca</taxon>
        <taxon>Eumalacostraca</taxon>
        <taxon>Eucarida</taxon>
        <taxon>Decapoda</taxon>
        <taxon>Pleocyemata</taxon>
        <taxon>Anomura</taxon>
        <taxon>Galatheoidea</taxon>
        <taxon>Porcellanidae</taxon>
        <taxon>Petrolisthes</taxon>
    </lineage>
</organism>
<evidence type="ECO:0000256" key="1">
    <source>
        <dbReference type="ARBA" id="ARBA00023002"/>
    </source>
</evidence>
<evidence type="ECO:0000313" key="2">
    <source>
        <dbReference type="EMBL" id="KAK4298942.1"/>
    </source>
</evidence>
<dbReference type="Pfam" id="PF00106">
    <property type="entry name" value="adh_short"/>
    <property type="match status" value="1"/>
</dbReference>
<dbReference type="InterPro" id="IPR020904">
    <property type="entry name" value="Sc_DH/Rdtase_CS"/>
</dbReference>
<dbReference type="AlphaFoldDB" id="A0AAE1P1G6"/>
<dbReference type="SUPFAM" id="SSF51092">
    <property type="entry name" value="Vitelline membrane outer protein-I (VMO-I)"/>
    <property type="match status" value="1"/>
</dbReference>
<dbReference type="EMBL" id="JAWZYT010003332">
    <property type="protein sequence ID" value="KAK4298942.1"/>
    <property type="molecule type" value="Genomic_DNA"/>
</dbReference>
<dbReference type="PANTHER" id="PTHR18841">
    <property type="entry name" value="VITELLINE MEMBRANE OUTER LAYER PROTEIN I-RELATED"/>
    <property type="match status" value="1"/>
</dbReference>
<dbReference type="InterPro" id="IPR036291">
    <property type="entry name" value="NAD(P)-bd_dom_sf"/>
</dbReference>
<dbReference type="InterPro" id="IPR036706">
    <property type="entry name" value="VOMI_sf"/>
</dbReference>
<dbReference type="PANTHER" id="PTHR18841:SF0">
    <property type="entry name" value="VITELLINE MEMBRANE OUTER LAYER 1 HOMOLOG A-RELATED"/>
    <property type="match status" value="1"/>
</dbReference>
<dbReference type="GO" id="GO:0005615">
    <property type="term" value="C:extracellular space"/>
    <property type="evidence" value="ECO:0007669"/>
    <property type="project" value="TreeGrafter"/>
</dbReference>
<name>A0AAE1P1G6_9EUCA</name>
<keyword evidence="1" id="KW-0560">Oxidoreductase</keyword>
<proteinExistence type="predicted"/>
<dbReference type="GO" id="GO:0016491">
    <property type="term" value="F:oxidoreductase activity"/>
    <property type="evidence" value="ECO:0007669"/>
    <property type="project" value="UniProtKB-KW"/>
</dbReference>
<reference evidence="2" key="1">
    <citation type="submission" date="2023-11" db="EMBL/GenBank/DDBJ databases">
        <title>Genome assemblies of two species of porcelain crab, Petrolisthes cinctipes and Petrolisthes manimaculis (Anomura: Porcellanidae).</title>
        <authorList>
            <person name="Angst P."/>
        </authorList>
    </citation>
    <scope>NUCLEOTIDE SEQUENCE</scope>
    <source>
        <strain evidence="2">PB745_02</strain>
        <tissue evidence="2">Gill</tissue>
    </source>
</reference>
<dbReference type="Proteomes" id="UP001292094">
    <property type="component" value="Unassembled WGS sequence"/>
</dbReference>
<protein>
    <submittedName>
        <fullName evidence="2">Uncharacterized protein</fullName>
    </submittedName>
</protein>
<dbReference type="PRINTS" id="PR00081">
    <property type="entry name" value="GDHRDH"/>
</dbReference>
<dbReference type="Gene3D" id="3.40.50.720">
    <property type="entry name" value="NAD(P)-binding Rossmann-like Domain"/>
    <property type="match status" value="1"/>
</dbReference>
<gene>
    <name evidence="2" type="ORF">Pmani_028742</name>
</gene>
<dbReference type="SUPFAM" id="SSF51735">
    <property type="entry name" value="NAD(P)-binding Rossmann-fold domains"/>
    <property type="match status" value="1"/>
</dbReference>
<dbReference type="Pfam" id="PF03762">
    <property type="entry name" value="VOMI"/>
    <property type="match status" value="1"/>
</dbReference>
<dbReference type="InterPro" id="IPR002347">
    <property type="entry name" value="SDR_fam"/>
</dbReference>
<dbReference type="PROSITE" id="PS00061">
    <property type="entry name" value="ADH_SHORT"/>
    <property type="match status" value="1"/>
</dbReference>
<keyword evidence="3" id="KW-1185">Reference proteome</keyword>
<dbReference type="InterPro" id="IPR005515">
    <property type="entry name" value="VOMI"/>
</dbReference>
<comment type="caution">
    <text evidence="2">The sequence shown here is derived from an EMBL/GenBank/DDBJ whole genome shotgun (WGS) entry which is preliminary data.</text>
</comment>
<dbReference type="Gene3D" id="2.100.10.20">
    <property type="entry name" value="Vitelline membrane outer layer protein I (VOMI)"/>
    <property type="match status" value="1"/>
</dbReference>
<sequence length="344" mass="36730">MASVLMMTRLVLPGMMSGRSSSSKAGGAIVNLASVLAYYPLPHFGVYCATKAFVKSFSESLRWELSGMGVTVQTLTPFVVTTNMTDYTKFTATHGVLIPSASTYVTCALSTLGHAGCTTGYWPHGLQVRLESSDDVDDVGGVVVKARQTTTTTRIITTTTHTSFYRAPVALLAPDDVTGASMWGDWGPNQQCPEFTFASAFSLKVENNQIMFDSTALNGVSLVCRAGRRHGSVVGNVTSTVAPWGKWKATRECLPGEFLVGMQVRMEGMSASLLDNTATNDLNMSCEGGGVLNGGGEKWGSWGKWKKCPRGSAICGITTNVQEPQGPMLDDLALVTLRMDCCSL</sequence>
<accession>A0AAE1P1G6</accession>
<evidence type="ECO:0000313" key="3">
    <source>
        <dbReference type="Proteomes" id="UP001292094"/>
    </source>
</evidence>